<dbReference type="PANTHER" id="PTHR42695:SF5">
    <property type="entry name" value="GLUTAMINE AMIDOTRANSFERASE YLR126C-RELATED"/>
    <property type="match status" value="1"/>
</dbReference>
<evidence type="ECO:0000259" key="1">
    <source>
        <dbReference type="Pfam" id="PF00117"/>
    </source>
</evidence>
<dbReference type="Proteomes" id="UP001548587">
    <property type="component" value="Unassembled WGS sequence"/>
</dbReference>
<evidence type="ECO:0000313" key="3">
    <source>
        <dbReference type="Proteomes" id="UP001548587"/>
    </source>
</evidence>
<reference evidence="2 3" key="1">
    <citation type="submission" date="2024-06" db="EMBL/GenBank/DDBJ databases">
        <title>Burkholderia sola in Mexico.</title>
        <authorList>
            <person name="Estrada P."/>
        </authorList>
    </citation>
    <scope>NUCLEOTIDE SEQUENCE [LARGE SCALE GENOMIC DNA]</scope>
    <source>
        <strain evidence="2 3">CpTa8-5</strain>
    </source>
</reference>
<sequence>MHRLRRHRPVLGICLGAQLLARALGARVYAGHAKEIGWGTLACRPHESDPVASALALCERNVFHWHGDTFDLPEGATRLASSALYENQSFSFGSTALALQFHLEFCHADLEHWLIGHFHELDSSGTSLDDLRRATAAYGAPLIRAARCLVDTYCAAWEPASTEAR</sequence>
<dbReference type="InterPro" id="IPR044992">
    <property type="entry name" value="ChyE-like"/>
</dbReference>
<dbReference type="PROSITE" id="PS51273">
    <property type="entry name" value="GATASE_TYPE_1"/>
    <property type="match status" value="1"/>
</dbReference>
<protein>
    <recommendedName>
        <fullName evidence="1">Glutamine amidotransferase domain-containing protein</fullName>
    </recommendedName>
</protein>
<dbReference type="RefSeq" id="WP_209925965.1">
    <property type="nucleotide sequence ID" value="NZ_JBEWCH010000008.1"/>
</dbReference>
<gene>
    <name evidence="2" type="ORF">ABXL37_15240</name>
</gene>
<organism evidence="2 3">
    <name type="scientific">Burkholderia sola</name>
    <dbReference type="NCBI Taxonomy" id="2843302"/>
    <lineage>
        <taxon>Bacteria</taxon>
        <taxon>Pseudomonadati</taxon>
        <taxon>Pseudomonadota</taxon>
        <taxon>Betaproteobacteria</taxon>
        <taxon>Burkholderiales</taxon>
        <taxon>Burkholderiaceae</taxon>
        <taxon>Burkholderia</taxon>
        <taxon>Burkholderia cepacia complex</taxon>
    </lineage>
</organism>
<dbReference type="InterPro" id="IPR029062">
    <property type="entry name" value="Class_I_gatase-like"/>
</dbReference>
<dbReference type="Gene3D" id="3.40.50.880">
    <property type="match status" value="1"/>
</dbReference>
<dbReference type="PANTHER" id="PTHR42695">
    <property type="entry name" value="GLUTAMINE AMIDOTRANSFERASE YLR126C-RELATED"/>
    <property type="match status" value="1"/>
</dbReference>
<feature type="domain" description="Glutamine amidotransferase" evidence="1">
    <location>
        <begin position="5"/>
        <end position="110"/>
    </location>
</feature>
<dbReference type="SUPFAM" id="SSF52317">
    <property type="entry name" value="Class I glutamine amidotransferase-like"/>
    <property type="match status" value="1"/>
</dbReference>
<evidence type="ECO:0000313" key="2">
    <source>
        <dbReference type="EMBL" id="MET1475610.1"/>
    </source>
</evidence>
<proteinExistence type="predicted"/>
<name>A0ABV2C931_9BURK</name>
<dbReference type="CDD" id="cd01741">
    <property type="entry name" value="GATase1_1"/>
    <property type="match status" value="1"/>
</dbReference>
<dbReference type="Pfam" id="PF00117">
    <property type="entry name" value="GATase"/>
    <property type="match status" value="1"/>
</dbReference>
<keyword evidence="3" id="KW-1185">Reference proteome</keyword>
<accession>A0ABV2C931</accession>
<comment type="caution">
    <text evidence="2">The sequence shown here is derived from an EMBL/GenBank/DDBJ whole genome shotgun (WGS) entry which is preliminary data.</text>
</comment>
<dbReference type="EMBL" id="JBEWCH010000008">
    <property type="protein sequence ID" value="MET1475610.1"/>
    <property type="molecule type" value="Genomic_DNA"/>
</dbReference>
<dbReference type="InterPro" id="IPR017926">
    <property type="entry name" value="GATASE"/>
</dbReference>